<dbReference type="InterPro" id="IPR001451">
    <property type="entry name" value="Hexapep"/>
</dbReference>
<dbReference type="RefSeq" id="WP_119911290.1">
    <property type="nucleotide sequence ID" value="NZ_QZCH01000017.1"/>
</dbReference>
<dbReference type="OrthoDB" id="9815592at2"/>
<name>A0A418YD60_9GAMM</name>
<protein>
    <submittedName>
        <fullName evidence="4">Acyltransferase</fullName>
    </submittedName>
</protein>
<reference evidence="4 5" key="2">
    <citation type="submission" date="2019-01" db="EMBL/GenBank/DDBJ databases">
        <title>Motilimonas pumilus sp. nov., isolated from the gut of sea cucumber (Apostichopus japonicus).</title>
        <authorList>
            <person name="Wang F.-Q."/>
            <person name="Ren L.-H."/>
            <person name="Lin Y.-W."/>
            <person name="Sun G.-H."/>
            <person name="Du Z.-J."/>
            <person name="Zhao J.-X."/>
            <person name="Liu X.-J."/>
            <person name="Liu L.-J."/>
        </authorList>
    </citation>
    <scope>NUCLEOTIDE SEQUENCE [LARGE SCALE GENOMIC DNA]</scope>
    <source>
        <strain evidence="4 5">PLHSC7-2</strain>
    </source>
</reference>
<evidence type="ECO:0000313" key="4">
    <source>
        <dbReference type="EMBL" id="RJG42468.1"/>
    </source>
</evidence>
<keyword evidence="3 4" id="KW-0012">Acyltransferase</keyword>
<dbReference type="InterPro" id="IPR011004">
    <property type="entry name" value="Trimer_LpxA-like_sf"/>
</dbReference>
<dbReference type="PROSITE" id="PS00101">
    <property type="entry name" value="HEXAPEP_TRANSFERASES"/>
    <property type="match status" value="1"/>
</dbReference>
<sequence>MTLINMQQAKARLKASHHPLARQCITALKALRGASLPLPKPIAYGTYHLLTASRTLFTNCLRIFIYTPAFSGRVSAQGRGLYLYGGFPFVAGPVDIHLGHDCRISGQTTITGRSQGQQTVRLEIGSNIDIGWQTTIAVGKQVILGNNVRIAGRCFLAGYPGHPLDAKARAQGLSETANQIGDIVLQDDVWLATGVTVMAGVTIGKGTVVAAGSVVTKDLPANVLAAGVPARVIKEIVQENDER</sequence>
<gene>
    <name evidence="4" type="ORF">D1Z90_13425</name>
</gene>
<keyword evidence="2" id="KW-0677">Repeat</keyword>
<dbReference type="InterPro" id="IPR051159">
    <property type="entry name" value="Hexapeptide_acetyltransf"/>
</dbReference>
<proteinExistence type="predicted"/>
<reference evidence="4 5" key="1">
    <citation type="submission" date="2018-09" db="EMBL/GenBank/DDBJ databases">
        <authorList>
            <person name="Wang F."/>
        </authorList>
    </citation>
    <scope>NUCLEOTIDE SEQUENCE [LARGE SCALE GENOMIC DNA]</scope>
    <source>
        <strain evidence="4 5">PLHSC7-2</strain>
    </source>
</reference>
<dbReference type="Pfam" id="PF00132">
    <property type="entry name" value="Hexapep"/>
    <property type="match status" value="1"/>
</dbReference>
<accession>A0A418YD60</accession>
<dbReference type="Proteomes" id="UP000283255">
    <property type="component" value="Unassembled WGS sequence"/>
</dbReference>
<dbReference type="GO" id="GO:0016746">
    <property type="term" value="F:acyltransferase activity"/>
    <property type="evidence" value="ECO:0007669"/>
    <property type="project" value="UniProtKB-KW"/>
</dbReference>
<dbReference type="InterPro" id="IPR018357">
    <property type="entry name" value="Hexapep_transf_CS"/>
</dbReference>
<keyword evidence="5" id="KW-1185">Reference proteome</keyword>
<comment type="caution">
    <text evidence="4">The sequence shown here is derived from an EMBL/GenBank/DDBJ whole genome shotgun (WGS) entry which is preliminary data.</text>
</comment>
<evidence type="ECO:0000256" key="1">
    <source>
        <dbReference type="ARBA" id="ARBA00022679"/>
    </source>
</evidence>
<dbReference type="AlphaFoldDB" id="A0A418YD60"/>
<keyword evidence="1 4" id="KW-0808">Transferase</keyword>
<dbReference type="SUPFAM" id="SSF51161">
    <property type="entry name" value="Trimeric LpxA-like enzymes"/>
    <property type="match status" value="1"/>
</dbReference>
<organism evidence="4 5">
    <name type="scientific">Motilimonas pumila</name>
    <dbReference type="NCBI Taxonomy" id="2303987"/>
    <lineage>
        <taxon>Bacteria</taxon>
        <taxon>Pseudomonadati</taxon>
        <taxon>Pseudomonadota</taxon>
        <taxon>Gammaproteobacteria</taxon>
        <taxon>Alteromonadales</taxon>
        <taxon>Alteromonadales genera incertae sedis</taxon>
        <taxon>Motilimonas</taxon>
    </lineage>
</organism>
<evidence type="ECO:0000313" key="5">
    <source>
        <dbReference type="Proteomes" id="UP000283255"/>
    </source>
</evidence>
<dbReference type="PANTHER" id="PTHR23416">
    <property type="entry name" value="SIALIC ACID SYNTHASE-RELATED"/>
    <property type="match status" value="1"/>
</dbReference>
<dbReference type="EMBL" id="QZCH01000017">
    <property type="protein sequence ID" value="RJG42468.1"/>
    <property type="molecule type" value="Genomic_DNA"/>
</dbReference>
<dbReference type="Gene3D" id="2.160.10.10">
    <property type="entry name" value="Hexapeptide repeat proteins"/>
    <property type="match status" value="1"/>
</dbReference>
<dbReference type="CDD" id="cd04647">
    <property type="entry name" value="LbH_MAT_like"/>
    <property type="match status" value="1"/>
</dbReference>
<evidence type="ECO:0000256" key="2">
    <source>
        <dbReference type="ARBA" id="ARBA00022737"/>
    </source>
</evidence>
<evidence type="ECO:0000256" key="3">
    <source>
        <dbReference type="ARBA" id="ARBA00023315"/>
    </source>
</evidence>